<sequence>MPVVFVGVSCVLLVVPVVSEPTAVLAGALMTLAGVPVYLALVRSRPAAVERLSTKFTHTCQKMFLSAVEDKEE</sequence>
<keyword evidence="3" id="KW-1185">Reference proteome</keyword>
<reference evidence="2 3" key="1">
    <citation type="journal article" date="2015" name="Genome Biol. Evol.">
        <title>The genome of winter moth (Operophtera brumata) provides a genomic perspective on sexual dimorphism and phenology.</title>
        <authorList>
            <person name="Derks M.F."/>
            <person name="Smit S."/>
            <person name="Salis L."/>
            <person name="Schijlen E."/>
            <person name="Bossers A."/>
            <person name="Mateman C."/>
            <person name="Pijl A.S."/>
            <person name="de Ridder D."/>
            <person name="Groenen M.A."/>
            <person name="Visser M.E."/>
            <person name="Megens H.J."/>
        </authorList>
    </citation>
    <scope>NUCLEOTIDE SEQUENCE [LARGE SCALE GENOMIC DNA]</scope>
    <source>
        <strain evidence="2">WM2013NL</strain>
        <tissue evidence="2">Head and thorax</tissue>
    </source>
</reference>
<name>A0A0L7L6L1_OPEBR</name>
<feature type="chain" id="PRO_5005573205" evidence="1">
    <location>
        <begin position="20"/>
        <end position="73"/>
    </location>
</feature>
<gene>
    <name evidence="2" type="ORF">OBRU01_14255</name>
</gene>
<feature type="signal peptide" evidence="1">
    <location>
        <begin position="1"/>
        <end position="19"/>
    </location>
</feature>
<evidence type="ECO:0000256" key="1">
    <source>
        <dbReference type="SAM" id="SignalP"/>
    </source>
</evidence>
<accession>A0A0L7L6L1</accession>
<proteinExistence type="predicted"/>
<organism evidence="2 3">
    <name type="scientific">Operophtera brumata</name>
    <name type="common">Winter moth</name>
    <name type="synonym">Phalaena brumata</name>
    <dbReference type="NCBI Taxonomy" id="104452"/>
    <lineage>
        <taxon>Eukaryota</taxon>
        <taxon>Metazoa</taxon>
        <taxon>Ecdysozoa</taxon>
        <taxon>Arthropoda</taxon>
        <taxon>Hexapoda</taxon>
        <taxon>Insecta</taxon>
        <taxon>Pterygota</taxon>
        <taxon>Neoptera</taxon>
        <taxon>Endopterygota</taxon>
        <taxon>Lepidoptera</taxon>
        <taxon>Glossata</taxon>
        <taxon>Ditrysia</taxon>
        <taxon>Geometroidea</taxon>
        <taxon>Geometridae</taxon>
        <taxon>Larentiinae</taxon>
        <taxon>Operophtera</taxon>
    </lineage>
</organism>
<dbReference type="Proteomes" id="UP000037510">
    <property type="component" value="Unassembled WGS sequence"/>
</dbReference>
<dbReference type="AlphaFoldDB" id="A0A0L7L6L1"/>
<evidence type="ECO:0000313" key="3">
    <source>
        <dbReference type="Proteomes" id="UP000037510"/>
    </source>
</evidence>
<protein>
    <submittedName>
        <fullName evidence="2">Amino acids transporter</fullName>
    </submittedName>
</protein>
<dbReference type="EMBL" id="JTDY01002612">
    <property type="protein sequence ID" value="KOB71092.1"/>
    <property type="molecule type" value="Genomic_DNA"/>
</dbReference>
<comment type="caution">
    <text evidence="2">The sequence shown here is derived from an EMBL/GenBank/DDBJ whole genome shotgun (WGS) entry which is preliminary data.</text>
</comment>
<dbReference type="STRING" id="104452.A0A0L7L6L1"/>
<evidence type="ECO:0000313" key="2">
    <source>
        <dbReference type="EMBL" id="KOB71092.1"/>
    </source>
</evidence>
<keyword evidence="1" id="KW-0732">Signal</keyword>